<accession>A0A6L9SEM5</accession>
<keyword evidence="6" id="KW-0598">Phosphotransferase system</keyword>
<evidence type="ECO:0000256" key="14">
    <source>
        <dbReference type="SAM" id="Phobius"/>
    </source>
</evidence>
<comment type="caution">
    <text evidence="15">The sequence shown here is derived from an EMBL/GenBank/DDBJ whole genome shotgun (WGS) entry which is preliminary data.</text>
</comment>
<dbReference type="RefSeq" id="WP_163743912.1">
    <property type="nucleotide sequence ID" value="NZ_JAAGOA010000026.1"/>
</dbReference>
<evidence type="ECO:0000256" key="6">
    <source>
        <dbReference type="ARBA" id="ARBA00022683"/>
    </source>
</evidence>
<reference evidence="15 16" key="1">
    <citation type="submission" date="2020-02" db="EMBL/GenBank/DDBJ databases">
        <authorList>
            <person name="Li X.-J."/>
            <person name="Han X.-M."/>
        </authorList>
    </citation>
    <scope>NUCLEOTIDE SEQUENCE [LARGE SCALE GENOMIC DNA]</scope>
    <source>
        <strain evidence="15 16">CCTCC AB 2017055</strain>
    </source>
</reference>
<feature type="transmembrane region" description="Helical" evidence="14">
    <location>
        <begin position="261"/>
        <end position="282"/>
    </location>
</feature>
<feature type="transmembrane region" description="Helical" evidence="14">
    <location>
        <begin position="223"/>
        <end position="241"/>
    </location>
</feature>
<protein>
    <recommendedName>
        <fullName evidence="12">Ascorbate-specific PTS system EIIC component</fullName>
    </recommendedName>
    <alternativeName>
        <fullName evidence="13">Ascorbate-specific permease IIC component UlaA</fullName>
    </alternativeName>
</protein>
<feature type="transmembrane region" description="Helical" evidence="14">
    <location>
        <begin position="41"/>
        <end position="68"/>
    </location>
</feature>
<comment type="subcellular location">
    <subcellularLocation>
        <location evidence="1">Cell membrane</location>
        <topology evidence="1">Multi-pass membrane protein</topology>
    </subcellularLocation>
</comment>
<dbReference type="GO" id="GO:0005886">
    <property type="term" value="C:plasma membrane"/>
    <property type="evidence" value="ECO:0007669"/>
    <property type="project" value="UniProtKB-SubCell"/>
</dbReference>
<evidence type="ECO:0000256" key="8">
    <source>
        <dbReference type="ARBA" id="ARBA00022989"/>
    </source>
</evidence>
<dbReference type="PANTHER" id="PTHR33843">
    <property type="entry name" value="ASCORBATE-SPECIFIC PTS SYSTEM EIIC COMPONENT"/>
    <property type="match status" value="1"/>
</dbReference>
<evidence type="ECO:0000256" key="13">
    <source>
        <dbReference type="ARBA" id="ARBA00042859"/>
    </source>
</evidence>
<feature type="transmembrane region" description="Helical" evidence="14">
    <location>
        <begin position="88"/>
        <end position="110"/>
    </location>
</feature>
<evidence type="ECO:0000256" key="11">
    <source>
        <dbReference type="ARBA" id="ARBA00038218"/>
    </source>
</evidence>
<dbReference type="EMBL" id="JAAGOA010000026">
    <property type="protein sequence ID" value="NEE03875.1"/>
    <property type="molecule type" value="Genomic_DNA"/>
</dbReference>
<keyword evidence="5" id="KW-0762">Sugar transport</keyword>
<comment type="similarity">
    <text evidence="11">Belongs to the UlaA family.</text>
</comment>
<keyword evidence="7 14" id="KW-0812">Transmembrane</keyword>
<dbReference type="InterPro" id="IPR051562">
    <property type="entry name" value="Ascorbate-PTS_EIIC"/>
</dbReference>
<feature type="transmembrane region" description="Helical" evidence="14">
    <location>
        <begin position="146"/>
        <end position="167"/>
    </location>
</feature>
<name>A0A6L9SEM5_9ACTN</name>
<keyword evidence="16" id="KW-1185">Reference proteome</keyword>
<dbReference type="Proteomes" id="UP000475214">
    <property type="component" value="Unassembled WGS sequence"/>
</dbReference>
<sequence length="478" mass="50883">MDVLEFIANNLFNEVAILIGVITMIGLVLQRKPVEDVIGGAVRATIGILILFIGVDVFVGGLASFQAIVSSAVGLDPPESTNTLDEFLGTHGSDVAMIITCGFILHLALVRVLKTRYVYLTGHLLFWMALVVAACLVEAFGDLDRWQLVLAGSVVVACYWTIQPVFIAPMMRKVIDSDDWGYAHTSSSVAWLGGKVAPLLGDPERQNVEEIKVPRKLSFFKDITVSTAVVIGVIMLVAVVFADQDVAAEQAATYSDDINTWVWAVIAAFQFAAGIAILLYGVRMFLAEIVPAFTGISLKAIPGSRPGLDVPTIFPVAPTAVMVGFISTTATFLILMGVFAAFGWFVLVPPMIMLFFVGAGAAVYGNAFGGWRGSVVAGVITGFSLAFGQWAAWNMLSDTAPELATLADPDWYLMILVVLGLGEAFSGLGGGAALLVALAVAVVFAVWLWTVQRIHRRAGEPVTGTESESELAGGTNEE</sequence>
<evidence type="ECO:0000256" key="9">
    <source>
        <dbReference type="ARBA" id="ARBA00023136"/>
    </source>
</evidence>
<keyword evidence="9 14" id="KW-0472">Membrane</keyword>
<comment type="subunit">
    <text evidence="2">Homodimer.</text>
</comment>
<evidence type="ECO:0000256" key="10">
    <source>
        <dbReference type="ARBA" id="ARBA00037387"/>
    </source>
</evidence>
<evidence type="ECO:0000256" key="7">
    <source>
        <dbReference type="ARBA" id="ARBA00022692"/>
    </source>
</evidence>
<feature type="transmembrane region" description="Helical" evidence="14">
    <location>
        <begin position="413"/>
        <end position="446"/>
    </location>
</feature>
<feature type="transmembrane region" description="Helical" evidence="14">
    <location>
        <begin position="117"/>
        <end position="140"/>
    </location>
</feature>
<evidence type="ECO:0000256" key="1">
    <source>
        <dbReference type="ARBA" id="ARBA00004651"/>
    </source>
</evidence>
<keyword evidence="4" id="KW-1003">Cell membrane</keyword>
<evidence type="ECO:0000313" key="16">
    <source>
        <dbReference type="Proteomes" id="UP000475214"/>
    </source>
</evidence>
<evidence type="ECO:0000256" key="2">
    <source>
        <dbReference type="ARBA" id="ARBA00011738"/>
    </source>
</evidence>
<organism evidence="15 16">
    <name type="scientific">Phytoactinopolyspora halotolerans</name>
    <dbReference type="NCBI Taxonomy" id="1981512"/>
    <lineage>
        <taxon>Bacteria</taxon>
        <taxon>Bacillati</taxon>
        <taxon>Actinomycetota</taxon>
        <taxon>Actinomycetes</taxon>
        <taxon>Jiangellales</taxon>
        <taxon>Jiangellaceae</taxon>
        <taxon>Phytoactinopolyspora</taxon>
    </lineage>
</organism>
<comment type="function">
    <text evidence="10">The phosphoenolpyruvate-dependent sugar phosphotransferase system (sugar PTS), a major carbohydrate active transport system, catalyzes the phosphorylation of incoming sugar substrates concomitantly with their translocation across the cell membrane. The enzyme II UlaABC PTS system is involved in ascorbate transport.</text>
</comment>
<evidence type="ECO:0000256" key="5">
    <source>
        <dbReference type="ARBA" id="ARBA00022597"/>
    </source>
</evidence>
<evidence type="ECO:0000256" key="12">
    <source>
        <dbReference type="ARBA" id="ARBA00039702"/>
    </source>
</evidence>
<feature type="transmembrane region" description="Helical" evidence="14">
    <location>
        <begin position="341"/>
        <end position="363"/>
    </location>
</feature>
<keyword evidence="8 14" id="KW-1133">Transmembrane helix</keyword>
<dbReference type="GO" id="GO:0009401">
    <property type="term" value="P:phosphoenolpyruvate-dependent sugar phosphotransferase system"/>
    <property type="evidence" value="ECO:0007669"/>
    <property type="project" value="UniProtKB-KW"/>
</dbReference>
<keyword evidence="3" id="KW-0813">Transport</keyword>
<dbReference type="Pfam" id="PF03611">
    <property type="entry name" value="EIIC-GAT"/>
    <property type="match status" value="1"/>
</dbReference>
<feature type="transmembrane region" description="Helical" evidence="14">
    <location>
        <begin position="313"/>
        <end position="335"/>
    </location>
</feature>
<dbReference type="AlphaFoldDB" id="A0A6L9SEM5"/>
<feature type="transmembrane region" description="Helical" evidence="14">
    <location>
        <begin position="6"/>
        <end position="29"/>
    </location>
</feature>
<evidence type="ECO:0000256" key="4">
    <source>
        <dbReference type="ARBA" id="ARBA00022475"/>
    </source>
</evidence>
<dbReference type="NCBIfam" id="NF006920">
    <property type="entry name" value="PRK09410.1-2"/>
    <property type="match status" value="1"/>
</dbReference>
<feature type="transmembrane region" description="Helical" evidence="14">
    <location>
        <begin position="375"/>
        <end position="393"/>
    </location>
</feature>
<evidence type="ECO:0000313" key="15">
    <source>
        <dbReference type="EMBL" id="NEE03875.1"/>
    </source>
</evidence>
<proteinExistence type="inferred from homology"/>
<dbReference type="PANTHER" id="PTHR33843:SF4">
    <property type="entry name" value="ASCORBATE-SPECIFIC PTS SYSTEM EIIC COMPONENT"/>
    <property type="match status" value="1"/>
</dbReference>
<dbReference type="InterPro" id="IPR004703">
    <property type="entry name" value="PTS_sugar-sp_permease"/>
</dbReference>
<evidence type="ECO:0000256" key="3">
    <source>
        <dbReference type="ARBA" id="ARBA00022448"/>
    </source>
</evidence>
<gene>
    <name evidence="15" type="ORF">G1H10_27275</name>
</gene>